<evidence type="ECO:0000256" key="1">
    <source>
        <dbReference type="ARBA" id="ARBA00004127"/>
    </source>
</evidence>
<keyword evidence="7" id="KW-1185">Reference proteome</keyword>
<dbReference type="OrthoDB" id="9804184at2"/>
<evidence type="ECO:0000256" key="2">
    <source>
        <dbReference type="ARBA" id="ARBA00022692"/>
    </source>
</evidence>
<proteinExistence type="predicted"/>
<protein>
    <submittedName>
        <fullName evidence="6">DUF1232 domain-containing protein</fullName>
    </submittedName>
</protein>
<organism evidence="6 7">
    <name type="scientific">Marinobacter nanhaiticus D15-8W</name>
    <dbReference type="NCBI Taxonomy" id="626887"/>
    <lineage>
        <taxon>Bacteria</taxon>
        <taxon>Pseudomonadati</taxon>
        <taxon>Pseudomonadota</taxon>
        <taxon>Gammaproteobacteria</taxon>
        <taxon>Pseudomonadales</taxon>
        <taxon>Marinobacteraceae</taxon>
        <taxon>Marinobacter</taxon>
    </lineage>
</organism>
<dbReference type="InterPro" id="IPR010652">
    <property type="entry name" value="DUF1232"/>
</dbReference>
<dbReference type="HOGENOM" id="CLU_133088_0_1_6"/>
<evidence type="ECO:0000256" key="4">
    <source>
        <dbReference type="ARBA" id="ARBA00023136"/>
    </source>
</evidence>
<dbReference type="AlphaFoldDB" id="N6WPA5"/>
<evidence type="ECO:0000313" key="7">
    <source>
        <dbReference type="Proteomes" id="UP000013165"/>
    </source>
</evidence>
<dbReference type="RefSeq" id="WP_004581616.1">
    <property type="nucleotide sequence ID" value="NZ_AP028878.1"/>
</dbReference>
<dbReference type="Proteomes" id="UP000013165">
    <property type="component" value="Unassembled WGS sequence"/>
</dbReference>
<dbReference type="PIRSF" id="PIRSF031804">
    <property type="entry name" value="UCP031804"/>
    <property type="match status" value="1"/>
</dbReference>
<reference evidence="6 7" key="1">
    <citation type="journal article" date="2013" name="Genome Announc.">
        <title>Genome Sequence of the Polycyclic Aromatic Hydrocarbon-Degrading Bacterium Strain Marinobacter nanhaiticus D15-8WT.</title>
        <authorList>
            <person name="Cui Z."/>
            <person name="Gao W."/>
            <person name="Li Q."/>
            <person name="Xu G."/>
            <person name="Zheng L."/>
        </authorList>
    </citation>
    <scope>NUCLEOTIDE SEQUENCE [LARGE SCALE GENOMIC DNA]</scope>
    <source>
        <strain evidence="6 7">D15-8W</strain>
    </source>
</reference>
<keyword evidence="4" id="KW-0472">Membrane</keyword>
<dbReference type="eggNOG" id="COG3339">
    <property type="taxonomic scope" value="Bacteria"/>
</dbReference>
<dbReference type="InterPro" id="IPR016983">
    <property type="entry name" value="UCP031804"/>
</dbReference>
<comment type="subcellular location">
    <subcellularLocation>
        <location evidence="1">Endomembrane system</location>
        <topology evidence="1">Multi-pass membrane protein</topology>
    </subcellularLocation>
</comment>
<gene>
    <name evidence="6" type="ORF">J057_18385</name>
</gene>
<evidence type="ECO:0000313" key="6">
    <source>
        <dbReference type="EMBL" id="ENO13391.1"/>
    </source>
</evidence>
<accession>N6WPA5</accession>
<dbReference type="GO" id="GO:0012505">
    <property type="term" value="C:endomembrane system"/>
    <property type="evidence" value="ECO:0007669"/>
    <property type="project" value="UniProtKB-SubCell"/>
</dbReference>
<evidence type="ECO:0000259" key="5">
    <source>
        <dbReference type="Pfam" id="PF06803"/>
    </source>
</evidence>
<keyword evidence="3" id="KW-1133">Transmembrane helix</keyword>
<evidence type="ECO:0000256" key="3">
    <source>
        <dbReference type="ARBA" id="ARBA00022989"/>
    </source>
</evidence>
<name>N6WPA5_9GAMM</name>
<feature type="domain" description="DUF1232" evidence="5">
    <location>
        <begin position="57"/>
        <end position="91"/>
    </location>
</feature>
<comment type="caution">
    <text evidence="6">The sequence shown here is derived from an EMBL/GenBank/DDBJ whole genome shotgun (WGS) entry which is preliminary data.</text>
</comment>
<sequence>MKRPTIDTLENWSADYSEPGFWSKVRNRTRAIGRRPVEMGLTLFYTLREPSTPIWCKAVISGSLGYFISMVDAVPDLTPVLGYTDDIYVMAAALAALGVHITPRARQKAHDTARRLIRDDAPARKPE</sequence>
<dbReference type="STRING" id="626887.J057_18385"/>
<keyword evidence="2" id="KW-0812">Transmembrane</keyword>
<dbReference type="Pfam" id="PF06803">
    <property type="entry name" value="DUF1232"/>
    <property type="match status" value="1"/>
</dbReference>
<dbReference type="EMBL" id="APLQ01000014">
    <property type="protein sequence ID" value="ENO13391.1"/>
    <property type="molecule type" value="Genomic_DNA"/>
</dbReference>
<dbReference type="PATRIC" id="fig|626887.3.peg.3677"/>